<gene>
    <name evidence="2" type="ordered locus">AM1_5025</name>
</gene>
<accession>B0C5X9</accession>
<dbReference type="GO" id="GO:0016787">
    <property type="term" value="F:hydrolase activity"/>
    <property type="evidence" value="ECO:0007669"/>
    <property type="project" value="UniProtKB-KW"/>
</dbReference>
<dbReference type="AlphaFoldDB" id="B0C5X9"/>
<dbReference type="Pfam" id="PF00561">
    <property type="entry name" value="Abhydrolase_1"/>
    <property type="match status" value="1"/>
</dbReference>
<dbReference type="eggNOG" id="COG0596">
    <property type="taxonomic scope" value="Bacteria"/>
</dbReference>
<dbReference type="RefSeq" id="WP_012165262.1">
    <property type="nucleotide sequence ID" value="NC_009925.1"/>
</dbReference>
<dbReference type="PANTHER" id="PTHR45763:SF46">
    <property type="entry name" value="AB HYDROLASE-1 DOMAIN-CONTAINING PROTEIN"/>
    <property type="match status" value="1"/>
</dbReference>
<organism evidence="2 3">
    <name type="scientific">Acaryochloris marina (strain MBIC 11017)</name>
    <dbReference type="NCBI Taxonomy" id="329726"/>
    <lineage>
        <taxon>Bacteria</taxon>
        <taxon>Bacillati</taxon>
        <taxon>Cyanobacteriota</taxon>
        <taxon>Cyanophyceae</taxon>
        <taxon>Acaryochloridales</taxon>
        <taxon>Acaryochloridaceae</taxon>
        <taxon>Acaryochloris</taxon>
    </lineage>
</organism>
<reference evidence="2 3" key="1">
    <citation type="journal article" date="2008" name="Proc. Natl. Acad. Sci. U.S.A.">
        <title>Niche adaptation and genome expansion in the chlorophyll d-producing cyanobacterium Acaryochloris marina.</title>
        <authorList>
            <person name="Swingley W.D."/>
            <person name="Chen M."/>
            <person name="Cheung P.C."/>
            <person name="Conrad A.L."/>
            <person name="Dejesa L.C."/>
            <person name="Hao J."/>
            <person name="Honchak B.M."/>
            <person name="Karbach L.E."/>
            <person name="Kurdoglu A."/>
            <person name="Lahiri S."/>
            <person name="Mastrian S.D."/>
            <person name="Miyashita H."/>
            <person name="Page L."/>
            <person name="Ramakrishna P."/>
            <person name="Satoh S."/>
            <person name="Sattley W.M."/>
            <person name="Shimada Y."/>
            <person name="Taylor H.L."/>
            <person name="Tomo T."/>
            <person name="Tsuchiya T."/>
            <person name="Wang Z.T."/>
            <person name="Raymond J."/>
            <person name="Mimuro M."/>
            <person name="Blankenship R.E."/>
            <person name="Touchman J.W."/>
        </authorList>
    </citation>
    <scope>NUCLEOTIDE SEQUENCE [LARGE SCALE GENOMIC DNA]</scope>
    <source>
        <strain evidence="3">MBIC 11017</strain>
    </source>
</reference>
<protein>
    <submittedName>
        <fullName evidence="2">Alpha/beta hydrolase, putative</fullName>
    </submittedName>
</protein>
<evidence type="ECO:0000259" key="1">
    <source>
        <dbReference type="Pfam" id="PF00561"/>
    </source>
</evidence>
<dbReference type="Gene3D" id="3.40.50.1820">
    <property type="entry name" value="alpha/beta hydrolase"/>
    <property type="match status" value="1"/>
</dbReference>
<evidence type="ECO:0000313" key="3">
    <source>
        <dbReference type="Proteomes" id="UP000000268"/>
    </source>
</evidence>
<dbReference type="InterPro" id="IPR000073">
    <property type="entry name" value="AB_hydrolase_1"/>
</dbReference>
<dbReference type="HOGENOM" id="CLU_020336_49_0_3"/>
<dbReference type="EMBL" id="CP000828">
    <property type="protein sequence ID" value="ABW29991.1"/>
    <property type="molecule type" value="Genomic_DNA"/>
</dbReference>
<dbReference type="Proteomes" id="UP000000268">
    <property type="component" value="Chromosome"/>
</dbReference>
<feature type="domain" description="AB hydrolase-1" evidence="1">
    <location>
        <begin position="27"/>
        <end position="149"/>
    </location>
</feature>
<proteinExistence type="predicted"/>
<dbReference type="PANTHER" id="PTHR45763">
    <property type="entry name" value="HYDROLASE, ALPHA/BETA FOLD FAMILY PROTEIN, EXPRESSED-RELATED"/>
    <property type="match status" value="1"/>
</dbReference>
<dbReference type="KEGG" id="amr:AM1_5025"/>
<evidence type="ECO:0000313" key="2">
    <source>
        <dbReference type="EMBL" id="ABW29991.1"/>
    </source>
</evidence>
<name>B0C5X9_ACAM1</name>
<keyword evidence="3" id="KW-1185">Reference proteome</keyword>
<sequence length="213" mass="23704">MEITTFLTLPDQRQLAYAEYGDPQGYPVFYFHGSPSCRLEPLVLGNENIQRAGMRLIAPDRPGLGQSDFQPHRGFSDWVNDIECLANALNLDKFSVLGMSGGSGYVAVCVAKMPERLHSAVIVSGAWQMDLAEDLSPMSRIMFFFMKRVPILYQLWQSFLAQSLKGDPEKVLARFKNQLPPADYTALAQVGCMESIGCALEKCEKICNNRSGI</sequence>
<keyword evidence="2" id="KW-0378">Hydrolase</keyword>
<dbReference type="SUPFAM" id="SSF53474">
    <property type="entry name" value="alpha/beta-Hydrolases"/>
    <property type="match status" value="1"/>
</dbReference>
<dbReference type="InterPro" id="IPR029058">
    <property type="entry name" value="AB_hydrolase_fold"/>
</dbReference>